<feature type="region of interest" description="Disordered" evidence="1">
    <location>
        <begin position="609"/>
        <end position="692"/>
    </location>
</feature>
<feature type="compositionally biased region" description="Polar residues" evidence="1">
    <location>
        <begin position="441"/>
        <end position="460"/>
    </location>
</feature>
<feature type="compositionally biased region" description="Basic and acidic residues" evidence="1">
    <location>
        <begin position="1"/>
        <end position="12"/>
    </location>
</feature>
<feature type="region of interest" description="Disordered" evidence="1">
    <location>
        <begin position="1"/>
        <end position="32"/>
    </location>
</feature>
<feature type="compositionally biased region" description="Low complexity" evidence="1">
    <location>
        <begin position="627"/>
        <end position="641"/>
    </location>
</feature>
<feature type="compositionally biased region" description="Basic and acidic residues" evidence="1">
    <location>
        <begin position="484"/>
        <end position="495"/>
    </location>
</feature>
<feature type="compositionally biased region" description="Basic and acidic residues" evidence="1">
    <location>
        <begin position="178"/>
        <end position="188"/>
    </location>
</feature>
<organism evidence="2 3">
    <name type="scientific">Plakobranchus ocellatus</name>
    <dbReference type="NCBI Taxonomy" id="259542"/>
    <lineage>
        <taxon>Eukaryota</taxon>
        <taxon>Metazoa</taxon>
        <taxon>Spiralia</taxon>
        <taxon>Lophotrochozoa</taxon>
        <taxon>Mollusca</taxon>
        <taxon>Gastropoda</taxon>
        <taxon>Heterobranchia</taxon>
        <taxon>Euthyneura</taxon>
        <taxon>Panpulmonata</taxon>
        <taxon>Sacoglossa</taxon>
        <taxon>Placobranchoidea</taxon>
        <taxon>Plakobranchidae</taxon>
        <taxon>Plakobranchus</taxon>
    </lineage>
</organism>
<feature type="compositionally biased region" description="Polar residues" evidence="1">
    <location>
        <begin position="642"/>
        <end position="652"/>
    </location>
</feature>
<gene>
    <name evidence="2" type="ORF">PoB_001391700</name>
</gene>
<name>A0AAV3YYZ0_9GAST</name>
<dbReference type="EMBL" id="BLXT01001714">
    <property type="protein sequence ID" value="GFN87411.1"/>
    <property type="molecule type" value="Genomic_DNA"/>
</dbReference>
<feature type="region of interest" description="Disordered" evidence="1">
    <location>
        <begin position="551"/>
        <end position="580"/>
    </location>
</feature>
<accession>A0AAV3YYZ0</accession>
<sequence length="715" mass="78632">MSHLLEKQYKRGERARKKNKQEERKMVHEISGKNGLRALHEYRVEMVTREQRKVAEELERIREGLRMNKGQRWNAGARHKEAKRSLHAAANATPRGEQPTLPFTSARQTTHHHGGKLDAFSSRNPMSFSDSSRLIKSGPFLTDRRPAQKSHRSNLDAGAVSNPVSGRREKKVPRLQLHGKENYNREDAVTSSRSVGYVPGVARGDGSSSDDDSDSEDFGSEDEGHTGRPKGSKRPPDPEILKAILKGVVQCWEETVVATADLTSSGGGGGNVHTAQDNPPTVESIHDLLSPRAVVEKDKNTVHSGSGNERNDNALSLALLRNMQANNVDCTKQIFEKRSSSSSVQKDGSNQNYEQTGIKSNSKQLSEKLSSGDKKRLSARSRHSYKQLNLPSASNHREIKETVEEYVANISKDLPVLTEIVNSIEPSTSNQHKVRKVNVSGKVSNHVTKLPQSAHSTKSSKVSEHASNLDRVSQKSYGRHVRTTHKDFRKQENTSRHGSGRSTKTNIADMETTESTQQNSFAGGEEESRDKDVYNDSDIIPQVSFRLPPLKKLPKSESCKSARSSVSSVHGGSDLHDIDNDYDDNRFTSINNSNNNSNTHTPLPQLRATTATSSHTKPKTKSRNPISASLPRLPLSASVSSTPRLVSQTSTHGDAKKRTTSSALTSTGDSANNSIDENTSIDLQKLKSNPAGGIRYKKKLHVYQGSPRGVTKGLS</sequence>
<protein>
    <submittedName>
        <fullName evidence="2">Uncharacterized protein</fullName>
    </submittedName>
</protein>
<feature type="region of interest" description="Disordered" evidence="1">
    <location>
        <begin position="263"/>
        <end position="283"/>
    </location>
</feature>
<feature type="compositionally biased region" description="Polar residues" evidence="1">
    <location>
        <begin position="121"/>
        <end position="134"/>
    </location>
</feature>
<feature type="compositionally biased region" description="Polar residues" evidence="1">
    <location>
        <begin position="340"/>
        <end position="369"/>
    </location>
</feature>
<feature type="region of interest" description="Disordered" evidence="1">
    <location>
        <begin position="70"/>
        <end position="238"/>
    </location>
</feature>
<comment type="caution">
    <text evidence="2">The sequence shown here is derived from an EMBL/GenBank/DDBJ whole genome shotgun (WGS) entry which is preliminary data.</text>
</comment>
<feature type="compositionally biased region" description="Polar residues" evidence="1">
    <location>
        <begin position="660"/>
        <end position="682"/>
    </location>
</feature>
<keyword evidence="3" id="KW-1185">Reference proteome</keyword>
<evidence type="ECO:0000256" key="1">
    <source>
        <dbReference type="SAM" id="MobiDB-lite"/>
    </source>
</evidence>
<feature type="region of interest" description="Disordered" evidence="1">
    <location>
        <begin position="441"/>
        <end position="537"/>
    </location>
</feature>
<dbReference type="Proteomes" id="UP000735302">
    <property type="component" value="Unassembled WGS sequence"/>
</dbReference>
<feature type="compositionally biased region" description="Acidic residues" evidence="1">
    <location>
        <begin position="208"/>
        <end position="221"/>
    </location>
</feature>
<reference evidence="2 3" key="1">
    <citation type="journal article" date="2021" name="Elife">
        <title>Chloroplast acquisition without the gene transfer in kleptoplastic sea slugs, Plakobranchus ocellatus.</title>
        <authorList>
            <person name="Maeda T."/>
            <person name="Takahashi S."/>
            <person name="Yoshida T."/>
            <person name="Shimamura S."/>
            <person name="Takaki Y."/>
            <person name="Nagai Y."/>
            <person name="Toyoda A."/>
            <person name="Suzuki Y."/>
            <person name="Arimoto A."/>
            <person name="Ishii H."/>
            <person name="Satoh N."/>
            <person name="Nishiyama T."/>
            <person name="Hasebe M."/>
            <person name="Maruyama T."/>
            <person name="Minagawa J."/>
            <person name="Obokata J."/>
            <person name="Shigenobu S."/>
        </authorList>
    </citation>
    <scope>NUCLEOTIDE SEQUENCE [LARGE SCALE GENOMIC DNA]</scope>
</reference>
<dbReference type="AlphaFoldDB" id="A0AAV3YYZ0"/>
<feature type="compositionally biased region" description="Basic and acidic residues" evidence="1">
    <location>
        <begin position="20"/>
        <end position="31"/>
    </location>
</feature>
<feature type="compositionally biased region" description="Low complexity" evidence="1">
    <location>
        <begin position="561"/>
        <end position="572"/>
    </location>
</feature>
<feature type="compositionally biased region" description="Polar residues" evidence="1">
    <location>
        <begin position="496"/>
        <end position="506"/>
    </location>
</feature>
<evidence type="ECO:0000313" key="2">
    <source>
        <dbReference type="EMBL" id="GFN87411.1"/>
    </source>
</evidence>
<feature type="region of interest" description="Disordered" evidence="1">
    <location>
        <begin position="337"/>
        <end position="393"/>
    </location>
</feature>
<evidence type="ECO:0000313" key="3">
    <source>
        <dbReference type="Proteomes" id="UP000735302"/>
    </source>
</evidence>
<proteinExistence type="predicted"/>